<gene>
    <name evidence="1" type="ORF">NO1_0263</name>
</gene>
<dbReference type="EMBL" id="BGZN01000002">
    <property type="protein sequence ID" value="GBR72790.1"/>
    <property type="molecule type" value="Genomic_DNA"/>
</dbReference>
<dbReference type="Proteomes" id="UP000269352">
    <property type="component" value="Unassembled WGS sequence"/>
</dbReference>
<organism evidence="1 2">
    <name type="scientific">Termititenax aidoneus</name>
    <dbReference type="NCBI Taxonomy" id="2218524"/>
    <lineage>
        <taxon>Bacteria</taxon>
        <taxon>Bacillati</taxon>
        <taxon>Candidatus Margulisiibacteriota</taxon>
        <taxon>Candidatus Termititenacia</taxon>
        <taxon>Candidatus Termititenacales</taxon>
        <taxon>Candidatus Termititenacaceae</taxon>
        <taxon>Candidatus Termititenax</taxon>
    </lineage>
</organism>
<sequence length="235" mass="27752">MSFYGEAIYGLSQYGEGLAMYQSNKIKNLALMALGFSEEVDFFNDDPDYQYRDIIRKVNDFYDNSLQSEFSGRYVWNFIMRRDRCVFRQNKTAGKFKYRYILRYDSDPESPTYQQGIFNFLALRELYSDPEYRCPITDFETIGMYVDTDADELYVWYMAKIEETLFPEYFVKYFRLRLASDMCMLLTGDPELKAQLEMEIGNARNPGEYAAAKNIDARQNPVRRLDAGPFIGIRR</sequence>
<name>A0A388T834_TERA1</name>
<reference evidence="1 2" key="1">
    <citation type="journal article" date="2019" name="ISME J.">
        <title>Genome analyses of uncultured TG2/ZB3 bacteria in 'Margulisbacteria' specifically attached to ectosymbiotic spirochetes of protists in the termite gut.</title>
        <authorList>
            <person name="Utami Y.D."/>
            <person name="Kuwahara H."/>
            <person name="Igai K."/>
            <person name="Murakami T."/>
            <person name="Sugaya K."/>
            <person name="Morikawa T."/>
            <person name="Nagura Y."/>
            <person name="Yuki M."/>
            <person name="Deevong P."/>
            <person name="Inoue T."/>
            <person name="Kihara K."/>
            <person name="Lo N."/>
            <person name="Yamada A."/>
            <person name="Ohkuma M."/>
            <person name="Hongoh Y."/>
        </authorList>
    </citation>
    <scope>NUCLEOTIDE SEQUENCE [LARGE SCALE GENOMIC DNA]</scope>
    <source>
        <strain evidence="1">NkOx7-01</strain>
    </source>
</reference>
<proteinExistence type="predicted"/>
<dbReference type="AlphaFoldDB" id="A0A388T834"/>
<evidence type="ECO:0000313" key="1">
    <source>
        <dbReference type="EMBL" id="GBR72790.1"/>
    </source>
</evidence>
<evidence type="ECO:0000313" key="2">
    <source>
        <dbReference type="Proteomes" id="UP000269352"/>
    </source>
</evidence>
<comment type="caution">
    <text evidence="1">The sequence shown here is derived from an EMBL/GenBank/DDBJ whole genome shotgun (WGS) entry which is preliminary data.</text>
</comment>
<keyword evidence="2" id="KW-1185">Reference proteome</keyword>
<accession>A0A388T834</accession>
<protein>
    <submittedName>
        <fullName evidence="1">Uncharacterized protein</fullName>
    </submittedName>
</protein>